<keyword evidence="5" id="KW-1185">Reference proteome</keyword>
<dbReference type="InterPro" id="IPR015914">
    <property type="entry name" value="PAPs_N"/>
</dbReference>
<dbReference type="RefSeq" id="WP_005291056.1">
    <property type="nucleotide sequence ID" value="NZ_CP072935.1"/>
</dbReference>
<organism evidence="4 5">
    <name type="scientific">Corynebacterium genitalium ATCC 33030</name>
    <dbReference type="NCBI Taxonomy" id="585529"/>
    <lineage>
        <taxon>Bacteria</taxon>
        <taxon>Bacillati</taxon>
        <taxon>Actinomycetota</taxon>
        <taxon>Actinomycetes</taxon>
        <taxon>Mycobacteriales</taxon>
        <taxon>Corynebacteriaceae</taxon>
        <taxon>Corynebacterium</taxon>
    </lineage>
</organism>
<dbReference type="STRING" id="585529.HMPREF0291_12004"/>
<dbReference type="Gene3D" id="3.60.21.10">
    <property type="match status" value="1"/>
</dbReference>
<dbReference type="GO" id="GO:0046872">
    <property type="term" value="F:metal ion binding"/>
    <property type="evidence" value="ECO:0007669"/>
    <property type="project" value="InterPro"/>
</dbReference>
<dbReference type="Proteomes" id="UP000004208">
    <property type="component" value="Unassembled WGS sequence"/>
</dbReference>
<proteinExistence type="predicted"/>
<evidence type="ECO:0000313" key="4">
    <source>
        <dbReference type="EMBL" id="EFK54347.1"/>
    </source>
</evidence>
<dbReference type="AlphaFoldDB" id="D7WDW6"/>
<dbReference type="InterPro" id="IPR003961">
    <property type="entry name" value="FN3_dom"/>
</dbReference>
<dbReference type="Pfam" id="PF00149">
    <property type="entry name" value="Metallophos"/>
    <property type="match status" value="1"/>
</dbReference>
<dbReference type="InterPro" id="IPR029052">
    <property type="entry name" value="Metallo-depent_PP-like"/>
</dbReference>
<dbReference type="InterPro" id="IPR008963">
    <property type="entry name" value="Purple_acid_Pase-like_N"/>
</dbReference>
<accession>D7WDW6</accession>
<evidence type="ECO:0000259" key="3">
    <source>
        <dbReference type="SMART" id="SM00060"/>
    </source>
</evidence>
<dbReference type="SUPFAM" id="SSF49363">
    <property type="entry name" value="Purple acid phosphatase, N-terminal domain"/>
    <property type="match status" value="1"/>
</dbReference>
<dbReference type="PANTHER" id="PTHR45867:SF3">
    <property type="entry name" value="ACID PHOSPHATASE TYPE 7"/>
    <property type="match status" value="1"/>
</dbReference>
<evidence type="ECO:0000256" key="2">
    <source>
        <dbReference type="SAM" id="MobiDB-lite"/>
    </source>
</evidence>
<dbReference type="SMART" id="SM00060">
    <property type="entry name" value="FN3"/>
    <property type="match status" value="1"/>
</dbReference>
<dbReference type="SUPFAM" id="SSF56300">
    <property type="entry name" value="Metallo-dependent phosphatases"/>
    <property type="match status" value="1"/>
</dbReference>
<evidence type="ECO:0000256" key="1">
    <source>
        <dbReference type="ARBA" id="ARBA00022729"/>
    </source>
</evidence>
<reference evidence="4" key="1">
    <citation type="submission" date="2010-06" db="EMBL/GenBank/DDBJ databases">
        <authorList>
            <person name="Muzny D."/>
            <person name="Qin X."/>
            <person name="Buhay C."/>
            <person name="Dugan-Rocha S."/>
            <person name="Ding Y."/>
            <person name="Chen G."/>
            <person name="Hawes A."/>
            <person name="Holder M."/>
            <person name="Jhangiani S."/>
            <person name="Johnson A."/>
            <person name="Khan Z."/>
            <person name="Li Z."/>
            <person name="Liu W."/>
            <person name="Liu X."/>
            <person name="Perez L."/>
            <person name="Shen H."/>
            <person name="Wang Q."/>
            <person name="Watt J."/>
            <person name="Xi L."/>
            <person name="Xin Y."/>
            <person name="Zhou J."/>
            <person name="Deng J."/>
            <person name="Jiang H."/>
            <person name="Liu Y."/>
            <person name="Qu J."/>
            <person name="Song X.-Z."/>
            <person name="Zhang L."/>
            <person name="Villasana D."/>
            <person name="Johnson A."/>
            <person name="Liu J."/>
            <person name="Liyanage D."/>
            <person name="Lorensuhewa L."/>
            <person name="Robinson T."/>
            <person name="Song A."/>
            <person name="Song B.-B."/>
            <person name="Dinh H."/>
            <person name="Thornton R."/>
            <person name="Coyle M."/>
            <person name="Francisco L."/>
            <person name="Jackson L."/>
            <person name="Javaid M."/>
            <person name="Korchina V."/>
            <person name="Kovar C."/>
            <person name="Mata R."/>
            <person name="Mathew T."/>
            <person name="Ngo R."/>
            <person name="Nguyen L."/>
            <person name="Nguyen N."/>
            <person name="Okwuonu G."/>
            <person name="Ongeri F."/>
            <person name="Pham C."/>
            <person name="Simmons D."/>
            <person name="Wilczek-Boney K."/>
            <person name="Hale W."/>
            <person name="Jakkamsetti A."/>
            <person name="Pham P."/>
            <person name="Ruth R."/>
            <person name="San Lucas F."/>
            <person name="Warren J."/>
            <person name="Zhang J."/>
            <person name="Zhao Z."/>
            <person name="Zhou C."/>
            <person name="Zhu D."/>
            <person name="Lee S."/>
            <person name="Bess C."/>
            <person name="Blankenburg K."/>
            <person name="Forbes L."/>
            <person name="Fu Q."/>
            <person name="Gubbala S."/>
            <person name="Hirani K."/>
            <person name="Jayaseelan J.C."/>
            <person name="Lara F."/>
            <person name="Munidasa M."/>
            <person name="Palculict T."/>
            <person name="Patil S."/>
            <person name="Pu L.-L."/>
            <person name="Saada N."/>
            <person name="Tang L."/>
            <person name="Weissenberger G."/>
            <person name="Zhu Y."/>
            <person name="Hemphill L."/>
            <person name="Shang Y."/>
            <person name="Youmans B."/>
            <person name="Ayvaz T."/>
            <person name="Ross M."/>
            <person name="Santibanez J."/>
            <person name="Aqrawi P."/>
            <person name="Gross S."/>
            <person name="Joshi V."/>
            <person name="Fowler G."/>
            <person name="Nazareth L."/>
            <person name="Reid J."/>
            <person name="Worley K."/>
            <person name="Petrosino J."/>
            <person name="Highlander S."/>
            <person name="Gibbs R."/>
        </authorList>
    </citation>
    <scope>NUCLEOTIDE SEQUENCE [LARGE SCALE GENOMIC DNA]</scope>
    <source>
        <strain evidence="4">ATCC 33030</strain>
    </source>
</reference>
<sequence length="531" mass="57801">MLIDDSSPLTQQPHPVRDTLPANAALPVPRLFAERPPMSLTPARSLKVTAAAMSLALGLSFTAVPEAVAQSSQPGGSSQAAGGPISSSHVHVGATSADMNFSWRTAYNGQEFVKYYPTANPEAVNEVAATEADFGAIAYRANHATVTGLQPGTEYTYQLGSEQGGWSEAATFRTQPAGDSWNFLTLSDAQIGVNLKVDEQAEAWRTAVRQATGAYPDSQFIVHAGDQAEGWGDPIKQWEAFFTAEELQSYPLAMAKGNHELLPTSIVDKHFKEHGNLPNAKPGDANYFFERNNALFIVLDSNETGNKYFEPIDSKRKRAIEKQSQFVRETTAAHGADKDWTIVVMHHAPYSHGGRYHEKEITQMREGLAPVFSETGVDLVLNGHDHMYNRSHLMNGTEPVIPEDTPKPGDVLRPKANETVYMTTTTAGGGKYYDFHTRDGKKRKEFTDVSQTYGKDFAIPEIAVWRQDYNPDYANIEVSKNTLTVRTHNVADNSVVDEFTIDRSGAAPAQPGGGEGNGSTSGSSGSSQRNS</sequence>
<dbReference type="eggNOG" id="COG1409">
    <property type="taxonomic scope" value="Bacteria"/>
</dbReference>
<dbReference type="EMBL" id="ACLJ02000003">
    <property type="protein sequence ID" value="EFK54347.1"/>
    <property type="molecule type" value="Genomic_DNA"/>
</dbReference>
<feature type="region of interest" description="Disordered" evidence="2">
    <location>
        <begin position="499"/>
        <end position="531"/>
    </location>
</feature>
<feature type="domain" description="Fibronectin type-III" evidence="3">
    <location>
        <begin position="84"/>
        <end position="167"/>
    </location>
</feature>
<dbReference type="PANTHER" id="PTHR45867">
    <property type="entry name" value="PURPLE ACID PHOSPHATASE"/>
    <property type="match status" value="1"/>
</dbReference>
<dbReference type="InterPro" id="IPR004843">
    <property type="entry name" value="Calcineurin-like_PHP"/>
</dbReference>
<feature type="region of interest" description="Disordered" evidence="2">
    <location>
        <begin position="1"/>
        <end position="22"/>
    </location>
</feature>
<dbReference type="CDD" id="cd00063">
    <property type="entry name" value="FN3"/>
    <property type="match status" value="1"/>
</dbReference>
<dbReference type="Pfam" id="PF16656">
    <property type="entry name" value="Pur_ac_phosph_N"/>
    <property type="match status" value="1"/>
</dbReference>
<name>D7WDW6_9CORY</name>
<dbReference type="Gene3D" id="2.60.40.380">
    <property type="entry name" value="Purple acid phosphatase-like, N-terminal"/>
    <property type="match status" value="1"/>
</dbReference>
<keyword evidence="1" id="KW-0732">Signal</keyword>
<protein>
    <submittedName>
        <fullName evidence="4">Ser/Thr phosphatase family protein</fullName>
    </submittedName>
</protein>
<feature type="compositionally biased region" description="Low complexity" evidence="2">
    <location>
        <begin position="520"/>
        <end position="531"/>
    </location>
</feature>
<gene>
    <name evidence="4" type="ORF">HMPREF0291_12004</name>
</gene>
<evidence type="ECO:0000313" key="5">
    <source>
        <dbReference type="Proteomes" id="UP000004208"/>
    </source>
</evidence>
<dbReference type="HOGENOM" id="CLU_019508_3_1_11"/>
<comment type="caution">
    <text evidence="4">The sequence shown here is derived from an EMBL/GenBank/DDBJ whole genome shotgun (WGS) entry which is preliminary data.</text>
</comment>
<dbReference type="OrthoDB" id="9804511at2"/>
<dbReference type="GO" id="GO:0003993">
    <property type="term" value="F:acid phosphatase activity"/>
    <property type="evidence" value="ECO:0007669"/>
    <property type="project" value="InterPro"/>
</dbReference>